<gene>
    <name evidence="1" type="ORF">DSO57_1003003</name>
</gene>
<evidence type="ECO:0000313" key="1">
    <source>
        <dbReference type="EMBL" id="KAJ9067090.1"/>
    </source>
</evidence>
<name>A0ACC2SXG3_9FUNG</name>
<sequence length="120" mass="13433">MEVSYNEVVGFFEDVEIDSIVSDGHGLCFPTYAGVHSGEPVHACCNVVVYVVHDKSFDGRLYALEVNSEGSCFAFNVRKHPDKYCVTEMLWENSTVFHNPNASLMTLLAALDNELWLLKV</sequence>
<accession>A0ACC2SXG3</accession>
<organism evidence="1 2">
    <name type="scientific">Entomophthora muscae</name>
    <dbReference type="NCBI Taxonomy" id="34485"/>
    <lineage>
        <taxon>Eukaryota</taxon>
        <taxon>Fungi</taxon>
        <taxon>Fungi incertae sedis</taxon>
        <taxon>Zoopagomycota</taxon>
        <taxon>Entomophthoromycotina</taxon>
        <taxon>Entomophthoromycetes</taxon>
        <taxon>Entomophthorales</taxon>
        <taxon>Entomophthoraceae</taxon>
        <taxon>Entomophthora</taxon>
    </lineage>
</organism>
<protein>
    <submittedName>
        <fullName evidence="1">Uncharacterized protein</fullName>
    </submittedName>
</protein>
<dbReference type="EMBL" id="QTSX02004267">
    <property type="protein sequence ID" value="KAJ9067090.1"/>
    <property type="molecule type" value="Genomic_DNA"/>
</dbReference>
<evidence type="ECO:0000313" key="2">
    <source>
        <dbReference type="Proteomes" id="UP001165960"/>
    </source>
</evidence>
<keyword evidence="2" id="KW-1185">Reference proteome</keyword>
<reference evidence="1" key="1">
    <citation type="submission" date="2022-04" db="EMBL/GenBank/DDBJ databases">
        <title>Genome of the entomopathogenic fungus Entomophthora muscae.</title>
        <authorList>
            <person name="Elya C."/>
            <person name="Lovett B.R."/>
            <person name="Lee E."/>
            <person name="Macias A.M."/>
            <person name="Hajek A.E."/>
            <person name="De Bivort B.L."/>
            <person name="Kasson M.T."/>
            <person name="De Fine Licht H.H."/>
            <person name="Stajich J.E."/>
        </authorList>
    </citation>
    <scope>NUCLEOTIDE SEQUENCE</scope>
    <source>
        <strain evidence="1">Berkeley</strain>
    </source>
</reference>
<proteinExistence type="predicted"/>
<dbReference type="Proteomes" id="UP001165960">
    <property type="component" value="Unassembled WGS sequence"/>
</dbReference>
<comment type="caution">
    <text evidence="1">The sequence shown here is derived from an EMBL/GenBank/DDBJ whole genome shotgun (WGS) entry which is preliminary data.</text>
</comment>